<dbReference type="Proteomes" id="UP000789342">
    <property type="component" value="Unassembled WGS sequence"/>
</dbReference>
<comment type="subcellular location">
    <subcellularLocation>
        <location evidence="1">Nucleus</location>
    </subcellularLocation>
</comment>
<feature type="compositionally biased region" description="Polar residues" evidence="8">
    <location>
        <begin position="328"/>
        <end position="339"/>
    </location>
</feature>
<evidence type="ECO:0000259" key="9">
    <source>
        <dbReference type="PROSITE" id="PS50157"/>
    </source>
</evidence>
<accession>A0A9N9C1W5</accession>
<feature type="domain" description="C2H2-type" evidence="9">
    <location>
        <begin position="383"/>
        <end position="410"/>
    </location>
</feature>
<dbReference type="AlphaFoldDB" id="A0A9N9C1W5"/>
<evidence type="ECO:0000313" key="10">
    <source>
        <dbReference type="EMBL" id="CAG8583970.1"/>
    </source>
</evidence>
<keyword evidence="4 7" id="KW-0863">Zinc-finger</keyword>
<comment type="caution">
    <text evidence="10">The sequence shown here is derived from an EMBL/GenBank/DDBJ whole genome shotgun (WGS) entry which is preliminary data.</text>
</comment>
<evidence type="ECO:0000256" key="1">
    <source>
        <dbReference type="ARBA" id="ARBA00004123"/>
    </source>
</evidence>
<proteinExistence type="predicted"/>
<dbReference type="InterPro" id="IPR050331">
    <property type="entry name" value="Zinc_finger"/>
</dbReference>
<dbReference type="GO" id="GO:0000981">
    <property type="term" value="F:DNA-binding transcription factor activity, RNA polymerase II-specific"/>
    <property type="evidence" value="ECO:0007669"/>
    <property type="project" value="UniProtKB-ARBA"/>
</dbReference>
<feature type="compositionally biased region" description="Polar residues" evidence="8">
    <location>
        <begin position="275"/>
        <end position="295"/>
    </location>
</feature>
<evidence type="ECO:0000256" key="5">
    <source>
        <dbReference type="ARBA" id="ARBA00022833"/>
    </source>
</evidence>
<dbReference type="FunFam" id="3.30.160.60:FF:000100">
    <property type="entry name" value="Zinc finger 45-like"/>
    <property type="match status" value="1"/>
</dbReference>
<dbReference type="GO" id="GO:0008270">
    <property type="term" value="F:zinc ion binding"/>
    <property type="evidence" value="ECO:0007669"/>
    <property type="project" value="UniProtKB-KW"/>
</dbReference>
<feature type="region of interest" description="Disordered" evidence="8">
    <location>
        <begin position="258"/>
        <end position="382"/>
    </location>
</feature>
<dbReference type="PANTHER" id="PTHR16515">
    <property type="entry name" value="PR DOMAIN ZINC FINGER PROTEIN"/>
    <property type="match status" value="1"/>
</dbReference>
<dbReference type="FunFam" id="3.30.160.60:FF:000072">
    <property type="entry name" value="zinc finger protein 143 isoform X1"/>
    <property type="match status" value="1"/>
</dbReference>
<keyword evidence="6" id="KW-0539">Nucleus</keyword>
<evidence type="ECO:0000313" key="11">
    <source>
        <dbReference type="Proteomes" id="UP000789342"/>
    </source>
</evidence>
<evidence type="ECO:0000256" key="3">
    <source>
        <dbReference type="ARBA" id="ARBA00022737"/>
    </source>
</evidence>
<evidence type="ECO:0000256" key="2">
    <source>
        <dbReference type="ARBA" id="ARBA00022723"/>
    </source>
</evidence>
<evidence type="ECO:0000256" key="4">
    <source>
        <dbReference type="ARBA" id="ARBA00022771"/>
    </source>
</evidence>
<dbReference type="PANTHER" id="PTHR16515:SF49">
    <property type="entry name" value="GASTRULA ZINC FINGER PROTEIN XLCGF49.1-LIKE-RELATED"/>
    <property type="match status" value="1"/>
</dbReference>
<dbReference type="Pfam" id="PF00096">
    <property type="entry name" value="zf-C2H2"/>
    <property type="match status" value="2"/>
</dbReference>
<reference evidence="10" key="1">
    <citation type="submission" date="2021-06" db="EMBL/GenBank/DDBJ databases">
        <authorList>
            <person name="Kallberg Y."/>
            <person name="Tangrot J."/>
            <person name="Rosling A."/>
        </authorList>
    </citation>
    <scope>NUCLEOTIDE SEQUENCE</scope>
    <source>
        <strain evidence="10">CL551</strain>
    </source>
</reference>
<dbReference type="GO" id="GO:0005634">
    <property type="term" value="C:nucleus"/>
    <property type="evidence" value="ECO:0007669"/>
    <property type="project" value="UniProtKB-SubCell"/>
</dbReference>
<keyword evidence="5" id="KW-0862">Zinc</keyword>
<dbReference type="SUPFAM" id="SSF57667">
    <property type="entry name" value="beta-beta-alpha zinc fingers"/>
    <property type="match status" value="2"/>
</dbReference>
<name>A0A9N9C1W5_9GLOM</name>
<evidence type="ECO:0000256" key="7">
    <source>
        <dbReference type="PROSITE-ProRule" id="PRU00042"/>
    </source>
</evidence>
<keyword evidence="3" id="KW-0677">Repeat</keyword>
<gene>
    <name evidence="10" type="ORF">AMORRO_LOCUS7037</name>
</gene>
<organism evidence="10 11">
    <name type="scientific">Acaulospora morrowiae</name>
    <dbReference type="NCBI Taxonomy" id="94023"/>
    <lineage>
        <taxon>Eukaryota</taxon>
        <taxon>Fungi</taxon>
        <taxon>Fungi incertae sedis</taxon>
        <taxon>Mucoromycota</taxon>
        <taxon>Glomeromycotina</taxon>
        <taxon>Glomeromycetes</taxon>
        <taxon>Diversisporales</taxon>
        <taxon>Acaulosporaceae</taxon>
        <taxon>Acaulospora</taxon>
    </lineage>
</organism>
<dbReference type="PROSITE" id="PS00028">
    <property type="entry name" value="ZINC_FINGER_C2H2_1"/>
    <property type="match status" value="2"/>
</dbReference>
<dbReference type="GO" id="GO:0000978">
    <property type="term" value="F:RNA polymerase II cis-regulatory region sequence-specific DNA binding"/>
    <property type="evidence" value="ECO:0007669"/>
    <property type="project" value="UniProtKB-ARBA"/>
</dbReference>
<evidence type="ECO:0000256" key="6">
    <source>
        <dbReference type="ARBA" id="ARBA00023242"/>
    </source>
</evidence>
<dbReference type="InterPro" id="IPR013087">
    <property type="entry name" value="Znf_C2H2_type"/>
</dbReference>
<feature type="domain" description="C2H2-type" evidence="9">
    <location>
        <begin position="413"/>
        <end position="443"/>
    </location>
</feature>
<dbReference type="Gene3D" id="3.30.160.60">
    <property type="entry name" value="Classic Zinc Finger"/>
    <property type="match status" value="3"/>
</dbReference>
<sequence>MHSNPSFPQSTTVAENTASLNNYSEPIDFTIYSQDNSSELENDSYPSIHQVQHNPSYLDESDYYAVNPSSSSHLHSNHPASLLCYTPHDQSSSTFTSPHGNSLNDCNPLSDFHTNINQISPHPTPLTTSEHLLVENILNSPYSPYSPYVDSPFFSPVCNSFQDVIPYSTTPDFGTPYTACTPLTPYTPLISFNSDLSTPRFVPNTPSTQFIDVPLYETDSKLSNLNLFEETKPDPSDLRIQYIYPYHTVKMEVISPPIETTDNDKKPENALVPGTPNSDGSTSGSASEKSVSSLSPAIDLSEHQTETNSGSQVGENPEVNAEGPRSPSLPNSPYTTSTFPAIRPRPHEDDDDGSEPAIRRSKRQRTRSVSENEEENEDDEKKYMCPDCGRGFNRKFNMQTHRATHDPNRVKPFACEHPNCGSRFTRKHDLKRHVNGIHRGERVHSCTTCNKPFSRKDAWKRHVTTCGKM</sequence>
<dbReference type="InterPro" id="IPR036236">
    <property type="entry name" value="Znf_C2H2_sf"/>
</dbReference>
<dbReference type="EMBL" id="CAJVPV010005061">
    <property type="protein sequence ID" value="CAG8583970.1"/>
    <property type="molecule type" value="Genomic_DNA"/>
</dbReference>
<dbReference type="OrthoDB" id="8117402at2759"/>
<keyword evidence="2" id="KW-0479">Metal-binding</keyword>
<evidence type="ECO:0000256" key="8">
    <source>
        <dbReference type="SAM" id="MobiDB-lite"/>
    </source>
</evidence>
<protein>
    <submittedName>
        <fullName evidence="10">5311_t:CDS:1</fullName>
    </submittedName>
</protein>
<dbReference type="PROSITE" id="PS50157">
    <property type="entry name" value="ZINC_FINGER_C2H2_2"/>
    <property type="match status" value="2"/>
</dbReference>
<dbReference type="SMART" id="SM00355">
    <property type="entry name" value="ZnF_C2H2"/>
    <property type="match status" value="3"/>
</dbReference>
<keyword evidence="11" id="KW-1185">Reference proteome</keyword>